<proteinExistence type="predicted"/>
<organism evidence="1 2">
    <name type="scientific">Flemingia macrophylla</name>
    <dbReference type="NCBI Taxonomy" id="520843"/>
    <lineage>
        <taxon>Eukaryota</taxon>
        <taxon>Viridiplantae</taxon>
        <taxon>Streptophyta</taxon>
        <taxon>Embryophyta</taxon>
        <taxon>Tracheophyta</taxon>
        <taxon>Spermatophyta</taxon>
        <taxon>Magnoliopsida</taxon>
        <taxon>eudicotyledons</taxon>
        <taxon>Gunneridae</taxon>
        <taxon>Pentapetalae</taxon>
        <taxon>rosids</taxon>
        <taxon>fabids</taxon>
        <taxon>Fabales</taxon>
        <taxon>Fabaceae</taxon>
        <taxon>Papilionoideae</taxon>
        <taxon>50 kb inversion clade</taxon>
        <taxon>NPAAA clade</taxon>
        <taxon>indigoferoid/millettioid clade</taxon>
        <taxon>Phaseoleae</taxon>
        <taxon>Flemingia</taxon>
    </lineage>
</organism>
<accession>A0ABD1L8W8</accession>
<reference evidence="1 2" key="1">
    <citation type="submission" date="2024-08" db="EMBL/GenBank/DDBJ databases">
        <title>Insights into the chromosomal genome structure of Flemingia macrophylla.</title>
        <authorList>
            <person name="Ding Y."/>
            <person name="Zhao Y."/>
            <person name="Bi W."/>
            <person name="Wu M."/>
            <person name="Zhao G."/>
            <person name="Gong Y."/>
            <person name="Li W."/>
            <person name="Zhang P."/>
        </authorList>
    </citation>
    <scope>NUCLEOTIDE SEQUENCE [LARGE SCALE GENOMIC DNA]</scope>
    <source>
        <strain evidence="1">DYQJB</strain>
        <tissue evidence="1">Leaf</tissue>
    </source>
</reference>
<dbReference type="AlphaFoldDB" id="A0ABD1L8W8"/>
<keyword evidence="2" id="KW-1185">Reference proteome</keyword>
<evidence type="ECO:0000313" key="2">
    <source>
        <dbReference type="Proteomes" id="UP001603857"/>
    </source>
</evidence>
<name>A0ABD1L8W8_9FABA</name>
<sequence length="111" mass="12761">MERRWKRREEGLVLRIGGVTACVPLKEVICQKERERIHLRLFVFYIHVGNINYINDRALVDDLQALAQSLGQDHADHATNRAAHALSWLERFQCHSPPKIKGGYDPDVAMS</sequence>
<gene>
    <name evidence="1" type="ORF">Fmac_028429</name>
</gene>
<protein>
    <submittedName>
        <fullName evidence="1">Uncharacterized protein</fullName>
    </submittedName>
</protein>
<dbReference type="EMBL" id="JBGMDY010000010">
    <property type="protein sequence ID" value="KAL2319460.1"/>
    <property type="molecule type" value="Genomic_DNA"/>
</dbReference>
<comment type="caution">
    <text evidence="1">The sequence shown here is derived from an EMBL/GenBank/DDBJ whole genome shotgun (WGS) entry which is preliminary data.</text>
</comment>
<evidence type="ECO:0000313" key="1">
    <source>
        <dbReference type="EMBL" id="KAL2319460.1"/>
    </source>
</evidence>
<dbReference type="Proteomes" id="UP001603857">
    <property type="component" value="Unassembled WGS sequence"/>
</dbReference>